<dbReference type="SUPFAM" id="SSF56112">
    <property type="entry name" value="Protein kinase-like (PK-like)"/>
    <property type="match status" value="1"/>
</dbReference>
<dbReference type="EMBL" id="PJNB01000001">
    <property type="protein sequence ID" value="PKW15411.1"/>
    <property type="molecule type" value="Genomic_DNA"/>
</dbReference>
<proteinExistence type="predicted"/>
<evidence type="ECO:0000313" key="2">
    <source>
        <dbReference type="EMBL" id="PKW15411.1"/>
    </source>
</evidence>
<accession>A0A2N3XXQ7</accession>
<dbReference type="AlphaFoldDB" id="A0A2N3XXQ7"/>
<gene>
    <name evidence="2" type="ORF">A8926_3113</name>
</gene>
<dbReference type="InterPro" id="IPR002575">
    <property type="entry name" value="Aminoglycoside_PTrfase"/>
</dbReference>
<feature type="domain" description="Aminoglycoside phosphotransferase" evidence="1">
    <location>
        <begin position="188"/>
        <end position="245"/>
    </location>
</feature>
<dbReference type="Proteomes" id="UP000233786">
    <property type="component" value="Unassembled WGS sequence"/>
</dbReference>
<keyword evidence="3" id="KW-1185">Reference proteome</keyword>
<comment type="caution">
    <text evidence="2">The sequence shown here is derived from an EMBL/GenBank/DDBJ whole genome shotgun (WGS) entry which is preliminary data.</text>
</comment>
<dbReference type="Pfam" id="PF01636">
    <property type="entry name" value="APH"/>
    <property type="match status" value="1"/>
</dbReference>
<reference evidence="2" key="1">
    <citation type="submission" date="2017-12" db="EMBL/GenBank/DDBJ databases">
        <title>Sequencing the genomes of 1000 Actinobacteria strains.</title>
        <authorList>
            <person name="Klenk H.-P."/>
        </authorList>
    </citation>
    <scope>NUCLEOTIDE SEQUENCE [LARGE SCALE GENOMIC DNA]</scope>
    <source>
        <strain evidence="2">DSM 44228</strain>
    </source>
</reference>
<evidence type="ECO:0000259" key="1">
    <source>
        <dbReference type="Pfam" id="PF01636"/>
    </source>
</evidence>
<dbReference type="STRING" id="994479.GCA_000194155_02328"/>
<evidence type="ECO:0000313" key="3">
    <source>
        <dbReference type="Proteomes" id="UP000233786"/>
    </source>
</evidence>
<dbReference type="InterPro" id="IPR011009">
    <property type="entry name" value="Kinase-like_dom_sf"/>
</dbReference>
<name>A0A2N3XXQ7_SACSN</name>
<sequence length="287" mass="31133">MSPRPLWFLCGDGSATVTAVIDVRHTAHDDVVERAERALSVQLDRSSVVYGESGASESYRSTAGTWVRIERRNRQRAGGQAWIGLEEAATIPGVRKPSWFQSATWGDQERGVVWRADEVQLITAPTVSDLDTALALPESWWAGLSSSLDQLAAYSTTRIGMSQQHVTRRITEVFGNGAGTTVDEWSTAHTDVHWDNVTTDGYLIDWEDWGRAPRGLDAACLWQASLPVPELAAQVRQVFAADLDTRSGKLAMLLQAANAVRAAARLGAPTPLSGPARAAADQLLAEL</sequence>
<organism evidence="2 3">
    <name type="scientific">Saccharopolyspora spinosa</name>
    <dbReference type="NCBI Taxonomy" id="60894"/>
    <lineage>
        <taxon>Bacteria</taxon>
        <taxon>Bacillati</taxon>
        <taxon>Actinomycetota</taxon>
        <taxon>Actinomycetes</taxon>
        <taxon>Pseudonocardiales</taxon>
        <taxon>Pseudonocardiaceae</taxon>
        <taxon>Saccharopolyspora</taxon>
    </lineage>
</organism>
<protein>
    <recommendedName>
        <fullName evidence="1">Aminoglycoside phosphotransferase domain-containing protein</fullName>
    </recommendedName>
</protein>